<feature type="chain" id="PRO_5036307753" description="Lipoprotein" evidence="2">
    <location>
        <begin position="21"/>
        <end position="49"/>
    </location>
</feature>
<accession>A0A1H2Y0A5</accession>
<dbReference type="EMBL" id="FNNH01000045">
    <property type="protein sequence ID" value="SDW98623.1"/>
    <property type="molecule type" value="Genomic_DNA"/>
</dbReference>
<reference evidence="4 6" key="2">
    <citation type="submission" date="2019-07" db="EMBL/GenBank/DDBJ databases">
        <title>Active sludge and wastewater microbial communities from Klosterneuburg, Austria.</title>
        <authorList>
            <person name="Wagner M."/>
        </authorList>
    </citation>
    <scope>NUCLEOTIDE SEQUENCE [LARGE SCALE GENOMIC DNA]</scope>
    <source>
        <strain evidence="4 6">Nm2</strain>
    </source>
</reference>
<protein>
    <recommendedName>
        <fullName evidence="7">Lipoprotein</fullName>
    </recommendedName>
</protein>
<organism evidence="3 5">
    <name type="scientific">Nitrosomonas communis</name>
    <dbReference type="NCBI Taxonomy" id="44574"/>
    <lineage>
        <taxon>Bacteria</taxon>
        <taxon>Pseudomonadati</taxon>
        <taxon>Pseudomonadota</taxon>
        <taxon>Betaproteobacteria</taxon>
        <taxon>Nitrosomonadales</taxon>
        <taxon>Nitrosomonadaceae</taxon>
        <taxon>Nitrosomonas</taxon>
    </lineage>
</organism>
<evidence type="ECO:0000256" key="1">
    <source>
        <dbReference type="SAM" id="MobiDB-lite"/>
    </source>
</evidence>
<dbReference type="Proteomes" id="UP000324176">
    <property type="component" value="Unassembled WGS sequence"/>
</dbReference>
<proteinExistence type="predicted"/>
<evidence type="ECO:0000313" key="3">
    <source>
        <dbReference type="EMBL" id="SDW98623.1"/>
    </source>
</evidence>
<dbReference type="Proteomes" id="UP000183454">
    <property type="component" value="Unassembled WGS sequence"/>
</dbReference>
<feature type="signal peptide" evidence="2">
    <location>
        <begin position="1"/>
        <end position="20"/>
    </location>
</feature>
<feature type="compositionally biased region" description="Basic and acidic residues" evidence="1">
    <location>
        <begin position="33"/>
        <end position="49"/>
    </location>
</feature>
<dbReference type="EMBL" id="VNHT01000026">
    <property type="protein sequence ID" value="TYP87304.1"/>
    <property type="molecule type" value="Genomic_DNA"/>
</dbReference>
<evidence type="ECO:0000313" key="6">
    <source>
        <dbReference type="Proteomes" id="UP000324176"/>
    </source>
</evidence>
<evidence type="ECO:0000313" key="4">
    <source>
        <dbReference type="EMBL" id="TYP87304.1"/>
    </source>
</evidence>
<evidence type="ECO:0000313" key="5">
    <source>
        <dbReference type="Proteomes" id="UP000183454"/>
    </source>
</evidence>
<dbReference type="AlphaFoldDB" id="A0A1H2Y0A5"/>
<feature type="region of interest" description="Disordered" evidence="1">
    <location>
        <begin position="20"/>
        <end position="49"/>
    </location>
</feature>
<evidence type="ECO:0000256" key="2">
    <source>
        <dbReference type="SAM" id="SignalP"/>
    </source>
</evidence>
<keyword evidence="2" id="KW-0732">Signal</keyword>
<dbReference type="RefSeq" id="WP_170828975.1">
    <property type="nucleotide sequence ID" value="NZ_CP011451.1"/>
</dbReference>
<dbReference type="PROSITE" id="PS51257">
    <property type="entry name" value="PROKAR_LIPOPROTEIN"/>
    <property type="match status" value="1"/>
</dbReference>
<name>A0A1H2Y0A5_9PROT</name>
<gene>
    <name evidence="4" type="ORF">BCL69_102625</name>
    <name evidence="3" type="ORF">SAMN05421882_104511</name>
</gene>
<reference evidence="3 5" key="1">
    <citation type="submission" date="2016-10" db="EMBL/GenBank/DDBJ databases">
        <authorList>
            <person name="de Groot N.N."/>
        </authorList>
    </citation>
    <scope>NUCLEOTIDE SEQUENCE [LARGE SCALE GENOMIC DNA]</scope>
    <source>
        <strain evidence="3 5">Nm110</strain>
    </source>
</reference>
<evidence type="ECO:0008006" key="7">
    <source>
        <dbReference type="Google" id="ProtNLM"/>
    </source>
</evidence>
<sequence>MKLSLILAVLLAASSLTACMEPKPGQYPPSALMERDSMPDKGDEKRSKG</sequence>